<feature type="domain" description="Ketopantoate reductase N-terminal" evidence="11">
    <location>
        <begin position="8"/>
        <end position="160"/>
    </location>
</feature>
<comment type="function">
    <text evidence="9">Catalyzes the NADPH-dependent reduction of ketopantoate into pantoic acid.</text>
</comment>
<dbReference type="PANTHER" id="PTHR21708">
    <property type="entry name" value="PROBABLE 2-DEHYDROPANTOATE 2-REDUCTASE"/>
    <property type="match status" value="1"/>
</dbReference>
<name>A0A5C8K8J6_9BACT</name>
<dbReference type="GO" id="GO:0015940">
    <property type="term" value="P:pantothenate biosynthetic process"/>
    <property type="evidence" value="ECO:0007669"/>
    <property type="project" value="UniProtKB-UniPathway"/>
</dbReference>
<proteinExistence type="inferred from homology"/>
<dbReference type="SUPFAM" id="SSF51735">
    <property type="entry name" value="NAD(P)-binding Rossmann-fold domains"/>
    <property type="match status" value="1"/>
</dbReference>
<dbReference type="InterPro" id="IPR036291">
    <property type="entry name" value="NAD(P)-bd_dom_sf"/>
</dbReference>
<evidence type="ECO:0000256" key="9">
    <source>
        <dbReference type="RuleBase" id="RU362068"/>
    </source>
</evidence>
<dbReference type="Pfam" id="PF02558">
    <property type="entry name" value="ApbA"/>
    <property type="match status" value="1"/>
</dbReference>
<evidence type="ECO:0000256" key="8">
    <source>
        <dbReference type="ARBA" id="ARBA00048793"/>
    </source>
</evidence>
<evidence type="ECO:0000259" key="11">
    <source>
        <dbReference type="Pfam" id="PF02558"/>
    </source>
</evidence>
<accession>A0A5C8K8J6</accession>
<comment type="caution">
    <text evidence="13">The sequence shown here is derived from an EMBL/GenBank/DDBJ whole genome shotgun (WGS) entry which is preliminary data.</text>
</comment>
<feature type="coiled-coil region" evidence="10">
    <location>
        <begin position="207"/>
        <end position="237"/>
    </location>
</feature>
<dbReference type="GO" id="GO:0008677">
    <property type="term" value="F:2-dehydropantoate 2-reductase activity"/>
    <property type="evidence" value="ECO:0007669"/>
    <property type="project" value="UniProtKB-EC"/>
</dbReference>
<dbReference type="InterPro" id="IPR013332">
    <property type="entry name" value="KPR_N"/>
</dbReference>
<dbReference type="PANTHER" id="PTHR21708:SF26">
    <property type="entry name" value="2-DEHYDROPANTOATE 2-REDUCTASE"/>
    <property type="match status" value="1"/>
</dbReference>
<dbReference type="OrthoDB" id="9796561at2"/>
<evidence type="ECO:0000256" key="1">
    <source>
        <dbReference type="ARBA" id="ARBA00004994"/>
    </source>
</evidence>
<keyword evidence="5 9" id="KW-0521">NADP</keyword>
<gene>
    <name evidence="13" type="ORF">FVR03_11020</name>
</gene>
<evidence type="ECO:0000256" key="2">
    <source>
        <dbReference type="ARBA" id="ARBA00007870"/>
    </source>
</evidence>
<dbReference type="EMBL" id="VRTY01000036">
    <property type="protein sequence ID" value="TXK46085.1"/>
    <property type="molecule type" value="Genomic_DNA"/>
</dbReference>
<protein>
    <recommendedName>
        <fullName evidence="4 9">2-dehydropantoate 2-reductase</fullName>
        <ecNumber evidence="3 9">1.1.1.169</ecNumber>
    </recommendedName>
    <alternativeName>
        <fullName evidence="7 9">Ketopantoate reductase</fullName>
    </alternativeName>
</protein>
<dbReference type="Proteomes" id="UP000321926">
    <property type="component" value="Unassembled WGS sequence"/>
</dbReference>
<organism evidence="13 14">
    <name type="scientific">Pontibacter qinzhouensis</name>
    <dbReference type="NCBI Taxonomy" id="2603253"/>
    <lineage>
        <taxon>Bacteria</taxon>
        <taxon>Pseudomonadati</taxon>
        <taxon>Bacteroidota</taxon>
        <taxon>Cytophagia</taxon>
        <taxon>Cytophagales</taxon>
        <taxon>Hymenobacteraceae</taxon>
        <taxon>Pontibacter</taxon>
    </lineage>
</organism>
<evidence type="ECO:0000256" key="4">
    <source>
        <dbReference type="ARBA" id="ARBA00019465"/>
    </source>
</evidence>
<evidence type="ECO:0000256" key="10">
    <source>
        <dbReference type="SAM" id="Coils"/>
    </source>
</evidence>
<dbReference type="UniPathway" id="UPA00028">
    <property type="reaction ID" value="UER00004"/>
</dbReference>
<dbReference type="SUPFAM" id="SSF48179">
    <property type="entry name" value="6-phosphogluconate dehydrogenase C-terminal domain-like"/>
    <property type="match status" value="1"/>
</dbReference>
<dbReference type="InterPro" id="IPR013752">
    <property type="entry name" value="KPA_reductase"/>
</dbReference>
<dbReference type="Gene3D" id="1.10.1040.10">
    <property type="entry name" value="N-(1-d-carboxylethyl)-l-norvaline Dehydrogenase, domain 2"/>
    <property type="match status" value="1"/>
</dbReference>
<evidence type="ECO:0000256" key="7">
    <source>
        <dbReference type="ARBA" id="ARBA00032024"/>
    </source>
</evidence>
<dbReference type="InterPro" id="IPR051402">
    <property type="entry name" value="KPR-Related"/>
</dbReference>
<dbReference type="AlphaFoldDB" id="A0A5C8K8J6"/>
<keyword evidence="10" id="KW-0175">Coiled coil</keyword>
<dbReference type="InterPro" id="IPR003710">
    <property type="entry name" value="ApbA"/>
</dbReference>
<evidence type="ECO:0000256" key="3">
    <source>
        <dbReference type="ARBA" id="ARBA00013014"/>
    </source>
</evidence>
<evidence type="ECO:0000313" key="13">
    <source>
        <dbReference type="EMBL" id="TXK46085.1"/>
    </source>
</evidence>
<evidence type="ECO:0000256" key="5">
    <source>
        <dbReference type="ARBA" id="ARBA00022857"/>
    </source>
</evidence>
<dbReference type="InterPro" id="IPR013328">
    <property type="entry name" value="6PGD_dom2"/>
</dbReference>
<dbReference type="GO" id="GO:0005737">
    <property type="term" value="C:cytoplasm"/>
    <property type="evidence" value="ECO:0007669"/>
    <property type="project" value="TreeGrafter"/>
</dbReference>
<evidence type="ECO:0000256" key="6">
    <source>
        <dbReference type="ARBA" id="ARBA00023002"/>
    </source>
</evidence>
<dbReference type="InterPro" id="IPR008927">
    <property type="entry name" value="6-PGluconate_DH-like_C_sf"/>
</dbReference>
<evidence type="ECO:0000259" key="12">
    <source>
        <dbReference type="Pfam" id="PF08546"/>
    </source>
</evidence>
<comment type="pathway">
    <text evidence="1 9">Cofactor biosynthesis; (R)-pantothenate biosynthesis; (R)-pantoate from 3-methyl-2-oxobutanoate: step 2/2.</text>
</comment>
<keyword evidence="6 9" id="KW-0560">Oxidoreductase</keyword>
<sequence>MTKAKTRIGIAGIGGVGGFVGAPLAAYYAHNPDLEVVFICKGQTLKAIEEKGLIFRSEGQERVVKPDLTSDDPATIGVLDALFLTTKSYALAEVLHTYSDCIGENTLLVPLQNMVHAQEIIRNVLPTKGKVLEGCIYVVSNKVAPGVVEHRGGPGKIVIGGDAAAAGWLVQAVTAAGVDLSFSEHIQQVLWQKFLFLSPVAALTTAYQKNFGELATAEELLEELEQMMLEVKELAATKGVTLTDENIATAKALLQKFPADAKTSLQLDFEQHNRNEKAFLIDYVLHKAAEAGIAVPAYEQVNKRISELYPVLS</sequence>
<dbReference type="NCBIfam" id="TIGR00745">
    <property type="entry name" value="apbA_panE"/>
    <property type="match status" value="1"/>
</dbReference>
<comment type="similarity">
    <text evidence="2 9">Belongs to the ketopantoate reductase family.</text>
</comment>
<dbReference type="Gene3D" id="3.40.50.720">
    <property type="entry name" value="NAD(P)-binding Rossmann-like Domain"/>
    <property type="match status" value="1"/>
</dbReference>
<dbReference type="EC" id="1.1.1.169" evidence="3 9"/>
<dbReference type="RefSeq" id="WP_147921806.1">
    <property type="nucleotide sequence ID" value="NZ_VRTY01000036.1"/>
</dbReference>
<evidence type="ECO:0000313" key="14">
    <source>
        <dbReference type="Proteomes" id="UP000321926"/>
    </source>
</evidence>
<keyword evidence="14" id="KW-1185">Reference proteome</keyword>
<comment type="catalytic activity">
    <reaction evidence="8 9">
        <text>(R)-pantoate + NADP(+) = 2-dehydropantoate + NADPH + H(+)</text>
        <dbReference type="Rhea" id="RHEA:16233"/>
        <dbReference type="ChEBI" id="CHEBI:11561"/>
        <dbReference type="ChEBI" id="CHEBI:15378"/>
        <dbReference type="ChEBI" id="CHEBI:15980"/>
        <dbReference type="ChEBI" id="CHEBI:57783"/>
        <dbReference type="ChEBI" id="CHEBI:58349"/>
        <dbReference type="EC" id="1.1.1.169"/>
    </reaction>
</comment>
<keyword evidence="9" id="KW-0566">Pantothenate biosynthesis</keyword>
<dbReference type="Pfam" id="PF08546">
    <property type="entry name" value="ApbA_C"/>
    <property type="match status" value="1"/>
</dbReference>
<reference evidence="13 14" key="1">
    <citation type="submission" date="2019-08" db="EMBL/GenBank/DDBJ databases">
        <authorList>
            <person name="Shi S."/>
        </authorList>
    </citation>
    <scope>NUCLEOTIDE SEQUENCE [LARGE SCALE GENOMIC DNA]</scope>
    <source>
        <strain evidence="13 14">GY10130</strain>
    </source>
</reference>
<feature type="domain" description="Ketopantoate reductase C-terminal" evidence="12">
    <location>
        <begin position="186"/>
        <end position="301"/>
    </location>
</feature>